<feature type="transmembrane region" description="Helical" evidence="1">
    <location>
        <begin position="438"/>
        <end position="458"/>
    </location>
</feature>
<dbReference type="HOGENOM" id="CLU_043242_0_0_3"/>
<feature type="transmembrane region" description="Helical" evidence="1">
    <location>
        <begin position="396"/>
        <end position="417"/>
    </location>
</feature>
<feature type="transmembrane region" description="Helical" evidence="1">
    <location>
        <begin position="523"/>
        <end position="543"/>
    </location>
</feature>
<organism evidence="3 4">
    <name type="scientific">Acaryochloris marina (strain MBIC 11017)</name>
    <dbReference type="NCBI Taxonomy" id="329726"/>
    <lineage>
        <taxon>Bacteria</taxon>
        <taxon>Bacillati</taxon>
        <taxon>Cyanobacteriota</taxon>
        <taxon>Cyanophyceae</taxon>
        <taxon>Acaryochloridales</taxon>
        <taxon>Acaryochloridaceae</taxon>
        <taxon>Acaryochloris</taxon>
    </lineage>
</organism>
<dbReference type="STRING" id="329726.AM1_3584"/>
<keyword evidence="3" id="KW-0378">Hydrolase</keyword>
<dbReference type="GO" id="GO:0006508">
    <property type="term" value="P:proteolysis"/>
    <property type="evidence" value="ECO:0007669"/>
    <property type="project" value="UniProtKB-KW"/>
</dbReference>
<evidence type="ECO:0000256" key="1">
    <source>
        <dbReference type="SAM" id="Phobius"/>
    </source>
</evidence>
<dbReference type="InterPro" id="IPR003675">
    <property type="entry name" value="Rce1/LyrA-like_dom"/>
</dbReference>
<name>B0C2C2_ACAM1</name>
<keyword evidence="3" id="KW-0645">Protease</keyword>
<feature type="transmembrane region" description="Helical" evidence="1">
    <location>
        <begin position="478"/>
        <end position="511"/>
    </location>
</feature>
<feature type="transmembrane region" description="Helical" evidence="1">
    <location>
        <begin position="227"/>
        <end position="254"/>
    </location>
</feature>
<accession>B0C2C2</accession>
<feature type="transmembrane region" description="Helical" evidence="1">
    <location>
        <begin position="355"/>
        <end position="376"/>
    </location>
</feature>
<dbReference type="Pfam" id="PF02517">
    <property type="entry name" value="Rce1-like"/>
    <property type="match status" value="1"/>
</dbReference>
<dbReference type="GO" id="GO:0080120">
    <property type="term" value="P:CAAX-box protein maturation"/>
    <property type="evidence" value="ECO:0007669"/>
    <property type="project" value="UniProtKB-ARBA"/>
</dbReference>
<feature type="transmembrane region" description="Helical" evidence="1">
    <location>
        <begin position="12"/>
        <end position="33"/>
    </location>
</feature>
<keyword evidence="1" id="KW-1133">Transmembrane helix</keyword>
<dbReference type="PANTHER" id="PTHR43592">
    <property type="entry name" value="CAAX AMINO TERMINAL PROTEASE"/>
    <property type="match status" value="1"/>
</dbReference>
<dbReference type="AlphaFoldDB" id="B0C2C2"/>
<dbReference type="EMBL" id="CP000828">
    <property type="protein sequence ID" value="ABW28574.1"/>
    <property type="molecule type" value="Genomic_DNA"/>
</dbReference>
<dbReference type="PANTHER" id="PTHR43592:SF15">
    <property type="entry name" value="CAAX AMINO TERMINAL PROTEASE FAMILY PROTEIN"/>
    <property type="match status" value="1"/>
</dbReference>
<feature type="transmembrane region" description="Helical" evidence="1">
    <location>
        <begin position="316"/>
        <end position="343"/>
    </location>
</feature>
<evidence type="ECO:0000259" key="2">
    <source>
        <dbReference type="Pfam" id="PF02517"/>
    </source>
</evidence>
<sequence length="544" mass="60108">MANDQKIQQQQRYRLVLIILTAIVTFLISVELISSWSQPKAQSQLNLYQSDLLLQASEWQPVVEDEAPTQTLSNPLLEADPVAAALKAYRQVRSSVQTDLERMEKTASSDDATAMAQQQNRSQFRDNLDLRIGLLLAQSDQVEDAIATWSPLTTSQTTVSNDSAAASSLMGLWSDPPQLLPNAQQSIQSQLSGWFEDQALERLFTLSQRQDDLTTLQIDQQITASNALVRVVTINGLTLVGNGVGVIILLFWLIRSWRQRTWASSSTPSPHPLQDFQTPPADVDVEPTAEASTIDESKVYLAQTSLANSVLWPPDLIWQVMVLWFIAFFAVSLSIPVLIYVLGIKPTALGARPQAYLAFSNYAILVVVGLSILIWSLKGFLSTPFKWFRIRWQGNWLVWGMSGYFAALPLVILIALLNQKILGDQGGGNPLLELIIQSHDPVTAGLLFIMVAVLAPVFEEILFRGFFLTSLTRYLPMWGAIGISGIVFAIAHLNLADILPLSVLGCVLGFVYSRSRNLLSSMLLHSLWNSGSFLSLLILGSSAR</sequence>
<keyword evidence="1" id="KW-0812">Transmembrane</keyword>
<evidence type="ECO:0000313" key="4">
    <source>
        <dbReference type="Proteomes" id="UP000000268"/>
    </source>
</evidence>
<gene>
    <name evidence="3" type="ordered locus">AM1_3584</name>
</gene>
<dbReference type="Proteomes" id="UP000000268">
    <property type="component" value="Chromosome"/>
</dbReference>
<dbReference type="eggNOG" id="COG1266">
    <property type="taxonomic scope" value="Bacteria"/>
</dbReference>
<feature type="domain" description="CAAX prenyl protease 2/Lysostaphin resistance protein A-like" evidence="2">
    <location>
        <begin position="445"/>
        <end position="530"/>
    </location>
</feature>
<dbReference type="RefSeq" id="WP_012163967.1">
    <property type="nucleotide sequence ID" value="NC_009925.1"/>
</dbReference>
<protein>
    <submittedName>
        <fullName evidence="3">Metal-dependent membrane protease</fullName>
    </submittedName>
</protein>
<proteinExistence type="predicted"/>
<evidence type="ECO:0000313" key="3">
    <source>
        <dbReference type="EMBL" id="ABW28574.1"/>
    </source>
</evidence>
<keyword evidence="1" id="KW-0472">Membrane</keyword>
<keyword evidence="4" id="KW-1185">Reference proteome</keyword>
<reference evidence="3 4" key="1">
    <citation type="journal article" date="2008" name="Proc. Natl. Acad. Sci. U.S.A.">
        <title>Niche adaptation and genome expansion in the chlorophyll d-producing cyanobacterium Acaryochloris marina.</title>
        <authorList>
            <person name="Swingley W.D."/>
            <person name="Chen M."/>
            <person name="Cheung P.C."/>
            <person name="Conrad A.L."/>
            <person name="Dejesa L.C."/>
            <person name="Hao J."/>
            <person name="Honchak B.M."/>
            <person name="Karbach L.E."/>
            <person name="Kurdoglu A."/>
            <person name="Lahiri S."/>
            <person name="Mastrian S.D."/>
            <person name="Miyashita H."/>
            <person name="Page L."/>
            <person name="Ramakrishna P."/>
            <person name="Satoh S."/>
            <person name="Sattley W.M."/>
            <person name="Shimada Y."/>
            <person name="Taylor H.L."/>
            <person name="Tomo T."/>
            <person name="Tsuchiya T."/>
            <person name="Wang Z.T."/>
            <person name="Raymond J."/>
            <person name="Mimuro M."/>
            <person name="Blankenship R.E."/>
            <person name="Touchman J.W."/>
        </authorList>
    </citation>
    <scope>NUCLEOTIDE SEQUENCE [LARGE SCALE GENOMIC DNA]</scope>
    <source>
        <strain evidence="4">MBIC 11017</strain>
    </source>
</reference>
<dbReference type="GO" id="GO:0004175">
    <property type="term" value="F:endopeptidase activity"/>
    <property type="evidence" value="ECO:0007669"/>
    <property type="project" value="UniProtKB-ARBA"/>
</dbReference>
<dbReference type="OrthoDB" id="9782250at2"/>
<dbReference type="KEGG" id="amr:AM1_3584"/>